<gene>
    <name evidence="1" type="ORF">FNV43_RR14490</name>
</gene>
<reference evidence="1" key="1">
    <citation type="submission" date="2020-03" db="EMBL/GenBank/DDBJ databases">
        <title>A high-quality chromosome-level genome assembly of a woody plant with both climbing and erect habits, Rhamnella rubrinervis.</title>
        <authorList>
            <person name="Lu Z."/>
            <person name="Yang Y."/>
            <person name="Zhu X."/>
            <person name="Sun Y."/>
        </authorList>
    </citation>
    <scope>NUCLEOTIDE SEQUENCE</scope>
    <source>
        <strain evidence="1">BYM</strain>
        <tissue evidence="1">Leaf</tissue>
    </source>
</reference>
<dbReference type="OrthoDB" id="496281at2759"/>
<dbReference type="Proteomes" id="UP000796880">
    <property type="component" value="Unassembled WGS sequence"/>
</dbReference>
<sequence length="251" mass="28915">MVVELKMSEVSGGLSALSQTQLFLPRGIHLSRWENLRGRLQNKERWCCHAKNHNKPSTFTSRFSTAVPLYESPGASFDQYVEDKRRVLKAMFPDGIQLNESEKRIEMPPVNFLFLEMTLVVDVKLTCKSSGEDYPFGVPHAIPKLLELDITKWELQGLHRNYQPPHFALGFKGAIYPDRRGKQSRLRNQTEIQINFVASPAFAIAPHHVLESVAESVCKTMMENMKVRENGRLLADYEKFKREKNKVKNQR</sequence>
<dbReference type="PANTHER" id="PTHR34133">
    <property type="entry name" value="OS07G0633000 PROTEIN"/>
    <property type="match status" value="1"/>
</dbReference>
<dbReference type="EMBL" id="VOIH02000006">
    <property type="protein sequence ID" value="KAF3444797.1"/>
    <property type="molecule type" value="Genomic_DNA"/>
</dbReference>
<accession>A0A8K0H2X0</accession>
<evidence type="ECO:0000313" key="2">
    <source>
        <dbReference type="Proteomes" id="UP000796880"/>
    </source>
</evidence>
<keyword evidence="2" id="KW-1185">Reference proteome</keyword>
<organism evidence="1 2">
    <name type="scientific">Rhamnella rubrinervis</name>
    <dbReference type="NCBI Taxonomy" id="2594499"/>
    <lineage>
        <taxon>Eukaryota</taxon>
        <taxon>Viridiplantae</taxon>
        <taxon>Streptophyta</taxon>
        <taxon>Embryophyta</taxon>
        <taxon>Tracheophyta</taxon>
        <taxon>Spermatophyta</taxon>
        <taxon>Magnoliopsida</taxon>
        <taxon>eudicotyledons</taxon>
        <taxon>Gunneridae</taxon>
        <taxon>Pentapetalae</taxon>
        <taxon>rosids</taxon>
        <taxon>fabids</taxon>
        <taxon>Rosales</taxon>
        <taxon>Rhamnaceae</taxon>
        <taxon>rhamnoid group</taxon>
        <taxon>Rhamneae</taxon>
        <taxon>Rhamnella</taxon>
    </lineage>
</organism>
<proteinExistence type="predicted"/>
<dbReference type="InterPro" id="IPR018971">
    <property type="entry name" value="DUF1997"/>
</dbReference>
<protein>
    <submittedName>
        <fullName evidence="1">Uncharacterized protein</fullName>
    </submittedName>
</protein>
<dbReference type="PANTHER" id="PTHR34133:SF8">
    <property type="entry name" value="OS07G0633000 PROTEIN"/>
    <property type="match status" value="1"/>
</dbReference>
<comment type="caution">
    <text evidence="1">The sequence shown here is derived from an EMBL/GenBank/DDBJ whole genome shotgun (WGS) entry which is preliminary data.</text>
</comment>
<evidence type="ECO:0000313" key="1">
    <source>
        <dbReference type="EMBL" id="KAF3444797.1"/>
    </source>
</evidence>
<dbReference type="Pfam" id="PF09366">
    <property type="entry name" value="DUF1997"/>
    <property type="match status" value="1"/>
</dbReference>
<name>A0A8K0H2X0_9ROSA</name>
<dbReference type="AlphaFoldDB" id="A0A8K0H2X0"/>